<accession>A0A433QRB0</accession>
<sequence length="123" mass="13989">MTSADDRRAEPHKATMGYPITTITNNFSSRSESTPRAAGLRRQAYVEYIPHMQGHKQISFWTHRNSELPHIYTKLSTHLPPIFSPLHFVSSHTTTHRSKPTTLTGAKTKTSQFVGILLHDYET</sequence>
<dbReference type="AlphaFoldDB" id="A0A433QRB0"/>
<evidence type="ECO:0000313" key="2">
    <source>
        <dbReference type="Proteomes" id="UP000274822"/>
    </source>
</evidence>
<proteinExistence type="predicted"/>
<dbReference type="EMBL" id="RBNJ01002177">
    <property type="protein sequence ID" value="RUS32287.1"/>
    <property type="molecule type" value="Genomic_DNA"/>
</dbReference>
<organism evidence="1 2">
    <name type="scientific">Jimgerdemannia flammicorona</name>
    <dbReference type="NCBI Taxonomy" id="994334"/>
    <lineage>
        <taxon>Eukaryota</taxon>
        <taxon>Fungi</taxon>
        <taxon>Fungi incertae sedis</taxon>
        <taxon>Mucoromycota</taxon>
        <taxon>Mucoromycotina</taxon>
        <taxon>Endogonomycetes</taxon>
        <taxon>Endogonales</taxon>
        <taxon>Endogonaceae</taxon>
        <taxon>Jimgerdemannia</taxon>
    </lineage>
</organism>
<reference evidence="1 2" key="1">
    <citation type="journal article" date="2018" name="New Phytol.">
        <title>Phylogenomics of Endogonaceae and evolution of mycorrhizas within Mucoromycota.</title>
        <authorList>
            <person name="Chang Y."/>
            <person name="Desiro A."/>
            <person name="Na H."/>
            <person name="Sandor L."/>
            <person name="Lipzen A."/>
            <person name="Clum A."/>
            <person name="Barry K."/>
            <person name="Grigoriev I.V."/>
            <person name="Martin F.M."/>
            <person name="Stajich J.E."/>
            <person name="Smith M.E."/>
            <person name="Bonito G."/>
            <person name="Spatafora J.W."/>
        </authorList>
    </citation>
    <scope>NUCLEOTIDE SEQUENCE [LARGE SCALE GENOMIC DNA]</scope>
    <source>
        <strain evidence="1 2">AD002</strain>
    </source>
</reference>
<evidence type="ECO:0000313" key="1">
    <source>
        <dbReference type="EMBL" id="RUS32287.1"/>
    </source>
</evidence>
<gene>
    <name evidence="1" type="ORF">BC938DRAFT_475797</name>
</gene>
<keyword evidence="2" id="KW-1185">Reference proteome</keyword>
<dbReference type="Proteomes" id="UP000274822">
    <property type="component" value="Unassembled WGS sequence"/>
</dbReference>
<name>A0A433QRB0_9FUNG</name>
<comment type="caution">
    <text evidence="1">The sequence shown here is derived from an EMBL/GenBank/DDBJ whole genome shotgun (WGS) entry which is preliminary data.</text>
</comment>
<protein>
    <submittedName>
        <fullName evidence="1">Uncharacterized protein</fullName>
    </submittedName>
</protein>